<dbReference type="PROSITE" id="PS00636">
    <property type="entry name" value="DNAJ_1"/>
    <property type="match status" value="1"/>
</dbReference>
<evidence type="ECO:0000256" key="1">
    <source>
        <dbReference type="SAM" id="Phobius"/>
    </source>
</evidence>
<keyword evidence="1" id="KW-1133">Transmembrane helix</keyword>
<feature type="domain" description="J" evidence="2">
    <location>
        <begin position="5"/>
        <end position="66"/>
    </location>
</feature>
<reference evidence="3 4" key="1">
    <citation type="submission" date="2023-12" db="EMBL/GenBank/DDBJ databases">
        <title>Amycolatopsis sp. V23-08.</title>
        <authorList>
            <person name="Somphong A."/>
        </authorList>
    </citation>
    <scope>NUCLEOTIDE SEQUENCE [LARGE SCALE GENOMIC DNA]</scope>
    <source>
        <strain evidence="3 4">V23-08</strain>
    </source>
</reference>
<dbReference type="RefSeq" id="WP_323336116.1">
    <property type="nucleotide sequence ID" value="NZ_JAYFSI010000017.1"/>
</dbReference>
<dbReference type="InterPro" id="IPR052763">
    <property type="entry name" value="DnaJ_C4"/>
</dbReference>
<dbReference type="PANTHER" id="PTHR44825">
    <property type="match status" value="1"/>
</dbReference>
<keyword evidence="1" id="KW-0472">Membrane</keyword>
<gene>
    <name evidence="3" type="ORF">VA596_44725</name>
</gene>
<organism evidence="3 4">
    <name type="scientific">Amycolatopsis heterodermiae</name>
    <dbReference type="NCBI Taxonomy" id="3110235"/>
    <lineage>
        <taxon>Bacteria</taxon>
        <taxon>Bacillati</taxon>
        <taxon>Actinomycetota</taxon>
        <taxon>Actinomycetes</taxon>
        <taxon>Pseudonocardiales</taxon>
        <taxon>Pseudonocardiaceae</taxon>
        <taxon>Amycolatopsis</taxon>
    </lineage>
</organism>
<evidence type="ECO:0000313" key="4">
    <source>
        <dbReference type="Proteomes" id="UP001304298"/>
    </source>
</evidence>
<name>A0ABU5RK89_9PSEU</name>
<accession>A0ABU5RK89</accession>
<dbReference type="Pfam" id="PF00226">
    <property type="entry name" value="DnaJ"/>
    <property type="match status" value="1"/>
</dbReference>
<sequence length="367" mass="40102">MPEVDYYEVLGVHRDATAADVKTAYRRLAKSLHPDAGGTVGTFRLLREAYDVLSDPVSRDRYDARGSRAATVVPVPVRPRPRRRFGDEPGFVPDLPDLDAEDLDWWHFAGEDTRMRHGRRRGPGHTPVVAAVGGMVLVLLPLVSGVEFSPPVLVAWLVLTAGTALLVQRLARGYLRASRARDAFAEEFGGRTVFGAPGTERDELAERLTAELLERYLTRLPGARIFHGLAWPGSVFADVDHAVLCGKRLVLIESKLWLPGHYETAEDGRLLRNGRPFRGGGSRLAESLAAYRDLLPGVALRGAMIVYPSRSGELTTADPDDEAAPPMTPETFLYEIGEWLAAEPSTVDHDALRSVRDQVVGGGGRAA</sequence>
<dbReference type="InterPro" id="IPR001623">
    <property type="entry name" value="DnaJ_domain"/>
</dbReference>
<feature type="transmembrane region" description="Helical" evidence="1">
    <location>
        <begin position="124"/>
        <end position="146"/>
    </location>
</feature>
<keyword evidence="4" id="KW-1185">Reference proteome</keyword>
<dbReference type="SUPFAM" id="SSF46565">
    <property type="entry name" value="Chaperone J-domain"/>
    <property type="match status" value="1"/>
</dbReference>
<feature type="transmembrane region" description="Helical" evidence="1">
    <location>
        <begin position="152"/>
        <end position="171"/>
    </location>
</feature>
<dbReference type="InterPro" id="IPR036869">
    <property type="entry name" value="J_dom_sf"/>
</dbReference>
<evidence type="ECO:0000259" key="2">
    <source>
        <dbReference type="PROSITE" id="PS50076"/>
    </source>
</evidence>
<dbReference type="EMBL" id="JAYFSI010000017">
    <property type="protein sequence ID" value="MEA5366702.1"/>
    <property type="molecule type" value="Genomic_DNA"/>
</dbReference>
<dbReference type="SMART" id="SM00271">
    <property type="entry name" value="DnaJ"/>
    <property type="match status" value="1"/>
</dbReference>
<keyword evidence="1" id="KW-0812">Transmembrane</keyword>
<dbReference type="Gene3D" id="1.10.287.110">
    <property type="entry name" value="DnaJ domain"/>
    <property type="match status" value="1"/>
</dbReference>
<protein>
    <submittedName>
        <fullName evidence="3">DnaJ domain-containing protein</fullName>
    </submittedName>
</protein>
<dbReference type="PANTHER" id="PTHR44825:SF1">
    <property type="entry name" value="DNAJ HOMOLOG SUBFAMILY C MEMBER 4"/>
    <property type="match status" value="1"/>
</dbReference>
<dbReference type="Pfam" id="PF08378">
    <property type="entry name" value="NERD"/>
    <property type="match status" value="1"/>
</dbReference>
<proteinExistence type="predicted"/>
<dbReference type="InterPro" id="IPR018253">
    <property type="entry name" value="DnaJ_domain_CS"/>
</dbReference>
<dbReference type="CDD" id="cd06257">
    <property type="entry name" value="DnaJ"/>
    <property type="match status" value="1"/>
</dbReference>
<dbReference type="PROSITE" id="PS50076">
    <property type="entry name" value="DNAJ_2"/>
    <property type="match status" value="1"/>
</dbReference>
<evidence type="ECO:0000313" key="3">
    <source>
        <dbReference type="EMBL" id="MEA5366702.1"/>
    </source>
</evidence>
<comment type="caution">
    <text evidence="3">The sequence shown here is derived from an EMBL/GenBank/DDBJ whole genome shotgun (WGS) entry which is preliminary data.</text>
</comment>
<dbReference type="Proteomes" id="UP001304298">
    <property type="component" value="Unassembled WGS sequence"/>
</dbReference>
<dbReference type="InterPro" id="IPR011528">
    <property type="entry name" value="NERD"/>
</dbReference>
<dbReference type="PRINTS" id="PR00625">
    <property type="entry name" value="JDOMAIN"/>
</dbReference>